<keyword evidence="11" id="KW-1185">Reference proteome</keyword>
<dbReference type="Gene3D" id="3.40.640.10">
    <property type="entry name" value="Type I PLP-dependent aspartate aminotransferase-like (Major domain)"/>
    <property type="match status" value="1"/>
</dbReference>
<sequence length="105" mass="11370">MIPIPQYPLYSAAIAELDAVQVNYYLNEERGWALDVAELRRALAEGRKHCCPRALCIINPGNPTGNGIWGNGIMGMGYGIMGMGSRPAALLSTGTVHHQPGKSYR</sequence>
<comment type="similarity">
    <text evidence="7">Belongs to the class-I pyridoxal-phosphate-dependent aminotransferase family. Alanine aminotransferase subfamily.</text>
</comment>
<dbReference type="PANTHER" id="PTHR11751">
    <property type="entry name" value="ALANINE AMINOTRANSFERASE"/>
    <property type="match status" value="1"/>
</dbReference>
<dbReference type="Proteomes" id="UP000504624">
    <property type="component" value="Unplaced"/>
</dbReference>
<comment type="cofactor">
    <cofactor evidence="1">
        <name>pyridoxal 5'-phosphate</name>
        <dbReference type="ChEBI" id="CHEBI:597326"/>
    </cofactor>
</comment>
<evidence type="ECO:0000256" key="9">
    <source>
        <dbReference type="ARBA" id="ARBA00047412"/>
    </source>
</evidence>
<comment type="catalytic activity">
    <reaction evidence="9">
        <text>L-alanine + 2-oxoglutarate = pyruvate + L-glutamate</text>
        <dbReference type="Rhea" id="RHEA:19453"/>
        <dbReference type="ChEBI" id="CHEBI:15361"/>
        <dbReference type="ChEBI" id="CHEBI:16810"/>
        <dbReference type="ChEBI" id="CHEBI:29985"/>
        <dbReference type="ChEBI" id="CHEBI:57972"/>
        <dbReference type="EC" id="2.6.1.2"/>
    </reaction>
</comment>
<dbReference type="InterPro" id="IPR004839">
    <property type="entry name" value="Aminotransferase_I/II_large"/>
</dbReference>
<evidence type="ECO:0000313" key="12">
    <source>
        <dbReference type="RefSeq" id="XP_017659218.1"/>
    </source>
</evidence>
<evidence type="ECO:0000256" key="7">
    <source>
        <dbReference type="ARBA" id="ARBA00025785"/>
    </source>
</evidence>
<evidence type="ECO:0000256" key="6">
    <source>
        <dbReference type="ARBA" id="ARBA00025708"/>
    </source>
</evidence>
<feature type="domain" description="Aminotransferase class I/classII large" evidence="10">
    <location>
        <begin position="2"/>
        <end position="65"/>
    </location>
</feature>
<comment type="subunit">
    <text evidence="2">Homodimer.</text>
</comment>
<dbReference type="AlphaFoldDB" id="A0A6J0G7B4"/>
<proteinExistence type="inferred from homology"/>
<keyword evidence="4" id="KW-0808">Transferase</keyword>
<evidence type="ECO:0000256" key="5">
    <source>
        <dbReference type="ARBA" id="ARBA00022898"/>
    </source>
</evidence>
<keyword evidence="5" id="KW-0663">Pyridoxal phosphate</keyword>
<dbReference type="CTD" id="2875"/>
<gene>
    <name evidence="12" type="primary">GPT</name>
</gene>
<evidence type="ECO:0000256" key="8">
    <source>
        <dbReference type="ARBA" id="ARBA00026106"/>
    </source>
</evidence>
<accession>A0A6J0G7B4</accession>
<name>A0A6J0G7B4_9PASS</name>
<dbReference type="EC" id="2.6.1.2" evidence="8"/>
<dbReference type="GO" id="GO:0030170">
    <property type="term" value="F:pyridoxal phosphate binding"/>
    <property type="evidence" value="ECO:0007669"/>
    <property type="project" value="InterPro"/>
</dbReference>
<evidence type="ECO:0000256" key="3">
    <source>
        <dbReference type="ARBA" id="ARBA00022576"/>
    </source>
</evidence>
<dbReference type="RefSeq" id="XP_017659218.1">
    <property type="nucleotide sequence ID" value="XM_017803729.1"/>
</dbReference>
<dbReference type="GeneID" id="108491944"/>
<dbReference type="OrthoDB" id="1732682at2759"/>
<dbReference type="GO" id="GO:0004021">
    <property type="term" value="F:L-alanine:2-oxoglutarate aminotransferase activity"/>
    <property type="evidence" value="ECO:0007669"/>
    <property type="project" value="UniProtKB-EC"/>
</dbReference>
<evidence type="ECO:0000256" key="4">
    <source>
        <dbReference type="ARBA" id="ARBA00022679"/>
    </source>
</evidence>
<dbReference type="InterPro" id="IPR015424">
    <property type="entry name" value="PyrdxlP-dep_Trfase"/>
</dbReference>
<dbReference type="PANTHER" id="PTHR11751:SF308">
    <property type="entry name" value="ALANINE AMINOTRANSFERASE 1"/>
    <property type="match status" value="1"/>
</dbReference>
<evidence type="ECO:0000313" key="11">
    <source>
        <dbReference type="Proteomes" id="UP000504624"/>
    </source>
</evidence>
<comment type="pathway">
    <text evidence="6">Amino-acid degradation; L-alanine degradation via transaminase pathway; pyruvate from L-alanine: step 1/1.</text>
</comment>
<dbReference type="InterPro" id="IPR015421">
    <property type="entry name" value="PyrdxlP-dep_Trfase_major"/>
</dbReference>
<organism evidence="11 12">
    <name type="scientific">Lepidothrix coronata</name>
    <name type="common">blue-crowned manakin</name>
    <dbReference type="NCBI Taxonomy" id="321398"/>
    <lineage>
        <taxon>Eukaryota</taxon>
        <taxon>Metazoa</taxon>
        <taxon>Chordata</taxon>
        <taxon>Craniata</taxon>
        <taxon>Vertebrata</taxon>
        <taxon>Euteleostomi</taxon>
        <taxon>Archelosauria</taxon>
        <taxon>Archosauria</taxon>
        <taxon>Dinosauria</taxon>
        <taxon>Saurischia</taxon>
        <taxon>Theropoda</taxon>
        <taxon>Coelurosauria</taxon>
        <taxon>Aves</taxon>
        <taxon>Neognathae</taxon>
        <taxon>Neoaves</taxon>
        <taxon>Telluraves</taxon>
        <taxon>Australaves</taxon>
        <taxon>Passeriformes</taxon>
        <taxon>Pipridae</taxon>
        <taxon>Lepidothrix</taxon>
    </lineage>
</organism>
<dbReference type="InterPro" id="IPR045088">
    <property type="entry name" value="ALAT1/2-like"/>
</dbReference>
<dbReference type="SUPFAM" id="SSF53383">
    <property type="entry name" value="PLP-dependent transferases"/>
    <property type="match status" value="1"/>
</dbReference>
<evidence type="ECO:0000256" key="2">
    <source>
        <dbReference type="ARBA" id="ARBA00011738"/>
    </source>
</evidence>
<keyword evidence="3 12" id="KW-0032">Aminotransferase</keyword>
<evidence type="ECO:0000259" key="10">
    <source>
        <dbReference type="Pfam" id="PF00155"/>
    </source>
</evidence>
<reference evidence="12" key="1">
    <citation type="submission" date="2025-08" db="UniProtKB">
        <authorList>
            <consortium name="RefSeq"/>
        </authorList>
    </citation>
    <scope>IDENTIFICATION</scope>
</reference>
<protein>
    <recommendedName>
        <fullName evidence="8">alanine transaminase</fullName>
        <ecNumber evidence="8">2.6.1.2</ecNumber>
    </recommendedName>
</protein>
<dbReference type="Pfam" id="PF00155">
    <property type="entry name" value="Aminotran_1_2"/>
    <property type="match status" value="1"/>
</dbReference>
<dbReference type="UniPathway" id="UPA00528">
    <property type="reaction ID" value="UER00586"/>
</dbReference>
<dbReference type="GO" id="GO:0042853">
    <property type="term" value="P:L-alanine catabolic process"/>
    <property type="evidence" value="ECO:0007669"/>
    <property type="project" value="UniProtKB-UniPathway"/>
</dbReference>
<evidence type="ECO:0000256" key="1">
    <source>
        <dbReference type="ARBA" id="ARBA00001933"/>
    </source>
</evidence>